<evidence type="ECO:0000256" key="2">
    <source>
        <dbReference type="ARBA" id="ARBA00012513"/>
    </source>
</evidence>
<comment type="catalytic activity">
    <reaction evidence="5">
        <text>L-threonyl-[protein] + ATP = O-phospho-L-threonyl-[protein] + ADP + H(+)</text>
        <dbReference type="Rhea" id="RHEA:46608"/>
        <dbReference type="Rhea" id="RHEA-COMP:11060"/>
        <dbReference type="Rhea" id="RHEA-COMP:11605"/>
        <dbReference type="ChEBI" id="CHEBI:15378"/>
        <dbReference type="ChEBI" id="CHEBI:30013"/>
        <dbReference type="ChEBI" id="CHEBI:30616"/>
        <dbReference type="ChEBI" id="CHEBI:61977"/>
        <dbReference type="ChEBI" id="CHEBI:456216"/>
        <dbReference type="EC" id="2.7.11.1"/>
    </reaction>
</comment>
<dbReference type="Pfam" id="PF01453">
    <property type="entry name" value="B_lectin"/>
    <property type="match status" value="1"/>
</dbReference>
<feature type="chain" id="PRO_5023864777" description="non-specific serine/threonine protein kinase" evidence="7">
    <location>
        <begin position="21"/>
        <end position="465"/>
    </location>
</feature>
<dbReference type="PANTHER" id="PTHR47976:SF13">
    <property type="entry name" value="RECEPTOR-LIKE SERINE_THREONINE-PROTEIN KINASE"/>
    <property type="match status" value="1"/>
</dbReference>
<dbReference type="Proteomes" id="UP000324897">
    <property type="component" value="Chromosome 3"/>
</dbReference>
<dbReference type="GO" id="GO:0016020">
    <property type="term" value="C:membrane"/>
    <property type="evidence" value="ECO:0007669"/>
    <property type="project" value="UniProtKB-SubCell"/>
</dbReference>
<accession>A0A5J9T8V5</accession>
<feature type="domain" description="Bulb-type lectin" evidence="8">
    <location>
        <begin position="66"/>
        <end position="190"/>
    </location>
</feature>
<proteinExistence type="predicted"/>
<gene>
    <name evidence="9" type="ORF">EJB05_41210</name>
</gene>
<evidence type="ECO:0000259" key="8">
    <source>
        <dbReference type="PROSITE" id="PS50927"/>
    </source>
</evidence>
<evidence type="ECO:0000313" key="10">
    <source>
        <dbReference type="Proteomes" id="UP000324897"/>
    </source>
</evidence>
<dbReference type="InterPro" id="IPR051343">
    <property type="entry name" value="G-type_lectin_kinases/EP1-like"/>
</dbReference>
<comment type="caution">
    <text evidence="9">The sequence shown here is derived from an EMBL/GenBank/DDBJ whole genome shotgun (WGS) entry which is preliminary data.</text>
</comment>
<dbReference type="FunFam" id="2.90.10.30:FF:000003">
    <property type="entry name" value="Os04g0303100 protein"/>
    <property type="match status" value="1"/>
</dbReference>
<reference evidence="9 10" key="1">
    <citation type="journal article" date="2019" name="Sci. Rep.">
        <title>A high-quality genome of Eragrostis curvula grass provides insights into Poaceae evolution and supports new strategies to enhance forage quality.</title>
        <authorList>
            <person name="Carballo J."/>
            <person name="Santos B.A.C.M."/>
            <person name="Zappacosta D."/>
            <person name="Garbus I."/>
            <person name="Selva J.P."/>
            <person name="Gallo C.A."/>
            <person name="Diaz A."/>
            <person name="Albertini E."/>
            <person name="Caccamo M."/>
            <person name="Echenique V."/>
        </authorList>
    </citation>
    <scope>NUCLEOTIDE SEQUENCE [LARGE SCALE GENOMIC DNA]</scope>
    <source>
        <strain evidence="10">cv. Victoria</strain>
        <tissue evidence="9">Leaf</tissue>
    </source>
</reference>
<feature type="non-terminal residue" evidence="9">
    <location>
        <position position="1"/>
    </location>
</feature>
<comment type="subcellular location">
    <subcellularLocation>
        <location evidence="1">Membrane</location>
        <topology evidence="1">Single-pass type I membrane protein</topology>
    </subcellularLocation>
</comment>
<dbReference type="FunFam" id="2.90.10.10:FF:000039">
    <property type="entry name" value="G-type lectin S-receptor-like serine/threonine-protein kinase SD2-5"/>
    <property type="match status" value="1"/>
</dbReference>
<sequence length="465" mass="51840">MHHSKLLLFLLSLLIIASSAKLANPDANNSVIVNAELGSMWKNNPSLLHNGCLDGNFSMRLILPHRHGITTASYFDSVPSFGCGFFCAGPAASCDSYIFSIFFVYAFSMDAVLCLQSPEVVWSANRDRPVRENATVKLTELGDLVLYDADDTMVWSTNTADMSVVGMNLTEYGNLILLDHTNTEVWRSFDHPTDTLVIGQMLQVGQKLMASSSEANWAAGKVYLTVFPGGTYAFADIDTPLSYYRSPIYGSAITNFSAYIALKYGSLEVFTSFRVTEAPDYHIKLPINYYGPEFVRLDWNGHLMLYQWENNSWVSSDVFDITDPCSYPLACGEYGVSSDGQGSLIVAGFFELIDSRELNRGRFLTDSLSCGTAQNARFLAPHNTTHFNIIYNWTTNEERCKLSCFNDCTCKAAFFLHMNSSSGFCFLAFDIFSMISVDARSYSKNSAVIHLLKFRSTNVGYLKKE</sequence>
<evidence type="ECO:0000256" key="6">
    <source>
        <dbReference type="ARBA" id="ARBA00048679"/>
    </source>
</evidence>
<dbReference type="InterPro" id="IPR036426">
    <property type="entry name" value="Bulb-type_lectin_dom_sf"/>
</dbReference>
<dbReference type="SUPFAM" id="SSF51110">
    <property type="entry name" value="alpha-D-mannose-specific plant lectins"/>
    <property type="match status" value="1"/>
</dbReference>
<dbReference type="AlphaFoldDB" id="A0A5J9T8V5"/>
<keyword evidence="10" id="KW-1185">Reference proteome</keyword>
<dbReference type="PROSITE" id="PS50927">
    <property type="entry name" value="BULB_LECTIN"/>
    <property type="match status" value="1"/>
</dbReference>
<name>A0A5J9T8V5_9POAL</name>
<keyword evidence="3 7" id="KW-0732">Signal</keyword>
<evidence type="ECO:0000256" key="4">
    <source>
        <dbReference type="ARBA" id="ARBA00023170"/>
    </source>
</evidence>
<dbReference type="EC" id="2.7.11.1" evidence="2"/>
<dbReference type="EMBL" id="RWGY01000039">
    <property type="protein sequence ID" value="TVU07840.1"/>
    <property type="molecule type" value="Genomic_DNA"/>
</dbReference>
<protein>
    <recommendedName>
        <fullName evidence="2">non-specific serine/threonine protein kinase</fullName>
        <ecNumber evidence="2">2.7.11.1</ecNumber>
    </recommendedName>
</protein>
<evidence type="ECO:0000256" key="1">
    <source>
        <dbReference type="ARBA" id="ARBA00004479"/>
    </source>
</evidence>
<comment type="catalytic activity">
    <reaction evidence="6">
        <text>L-seryl-[protein] + ATP = O-phospho-L-seryl-[protein] + ADP + H(+)</text>
        <dbReference type="Rhea" id="RHEA:17989"/>
        <dbReference type="Rhea" id="RHEA-COMP:9863"/>
        <dbReference type="Rhea" id="RHEA-COMP:11604"/>
        <dbReference type="ChEBI" id="CHEBI:15378"/>
        <dbReference type="ChEBI" id="CHEBI:29999"/>
        <dbReference type="ChEBI" id="CHEBI:30616"/>
        <dbReference type="ChEBI" id="CHEBI:83421"/>
        <dbReference type="ChEBI" id="CHEBI:456216"/>
        <dbReference type="EC" id="2.7.11.1"/>
    </reaction>
</comment>
<dbReference type="CDD" id="cd00028">
    <property type="entry name" value="B_lectin"/>
    <property type="match status" value="1"/>
</dbReference>
<dbReference type="SMART" id="SM00108">
    <property type="entry name" value="B_lectin"/>
    <property type="match status" value="1"/>
</dbReference>
<dbReference type="Gene3D" id="2.90.10.30">
    <property type="match status" value="1"/>
</dbReference>
<organism evidence="9 10">
    <name type="scientific">Eragrostis curvula</name>
    <name type="common">weeping love grass</name>
    <dbReference type="NCBI Taxonomy" id="38414"/>
    <lineage>
        <taxon>Eukaryota</taxon>
        <taxon>Viridiplantae</taxon>
        <taxon>Streptophyta</taxon>
        <taxon>Embryophyta</taxon>
        <taxon>Tracheophyta</taxon>
        <taxon>Spermatophyta</taxon>
        <taxon>Magnoliopsida</taxon>
        <taxon>Liliopsida</taxon>
        <taxon>Poales</taxon>
        <taxon>Poaceae</taxon>
        <taxon>PACMAD clade</taxon>
        <taxon>Chloridoideae</taxon>
        <taxon>Eragrostideae</taxon>
        <taxon>Eragrostidinae</taxon>
        <taxon>Eragrostis</taxon>
    </lineage>
</organism>
<evidence type="ECO:0000256" key="7">
    <source>
        <dbReference type="SAM" id="SignalP"/>
    </source>
</evidence>
<dbReference type="Gramene" id="TVU07840">
    <property type="protein sequence ID" value="TVU07840"/>
    <property type="gene ID" value="EJB05_41210"/>
</dbReference>
<feature type="signal peptide" evidence="7">
    <location>
        <begin position="1"/>
        <end position="20"/>
    </location>
</feature>
<dbReference type="OrthoDB" id="1895837at2759"/>
<keyword evidence="4" id="KW-0675">Receptor</keyword>
<evidence type="ECO:0000256" key="3">
    <source>
        <dbReference type="ARBA" id="ARBA00022729"/>
    </source>
</evidence>
<evidence type="ECO:0000313" key="9">
    <source>
        <dbReference type="EMBL" id="TVU07840.1"/>
    </source>
</evidence>
<dbReference type="InterPro" id="IPR001480">
    <property type="entry name" value="Bulb-type_lectin_dom"/>
</dbReference>
<dbReference type="GO" id="GO:0004674">
    <property type="term" value="F:protein serine/threonine kinase activity"/>
    <property type="evidence" value="ECO:0007669"/>
    <property type="project" value="UniProtKB-EC"/>
</dbReference>
<dbReference type="GO" id="GO:0051707">
    <property type="term" value="P:response to other organism"/>
    <property type="evidence" value="ECO:0007669"/>
    <property type="project" value="UniProtKB-ARBA"/>
</dbReference>
<evidence type="ECO:0000256" key="5">
    <source>
        <dbReference type="ARBA" id="ARBA00047899"/>
    </source>
</evidence>
<dbReference type="PANTHER" id="PTHR47976">
    <property type="entry name" value="G-TYPE LECTIN S-RECEPTOR-LIKE SERINE/THREONINE-PROTEIN KINASE SD2-5"/>
    <property type="match status" value="1"/>
</dbReference>